<proteinExistence type="predicted"/>
<gene>
    <name evidence="2" type="ORF">ABN253_17430</name>
</gene>
<evidence type="ECO:0000313" key="2">
    <source>
        <dbReference type="EMBL" id="MEQ5349950.1"/>
    </source>
</evidence>
<keyword evidence="1" id="KW-1133">Transmembrane helix</keyword>
<organism evidence="2 3">
    <name type="scientific">Proteus genomosp. 6</name>
    <dbReference type="NCBI Taxonomy" id="1311820"/>
    <lineage>
        <taxon>Bacteria</taxon>
        <taxon>Pseudomonadati</taxon>
        <taxon>Pseudomonadota</taxon>
        <taxon>Gammaproteobacteria</taxon>
        <taxon>Enterobacterales</taxon>
        <taxon>Morganellaceae</taxon>
        <taxon>Proteus</taxon>
    </lineage>
</organism>
<keyword evidence="1" id="KW-0812">Transmembrane</keyword>
<sequence length="116" mass="12983">MNKKLIIIALLVNTVISLLTLSGVGYLYVNSPKFVSFDIKSTTNTFLNQVAKLNLSEEEQTALMKKYERSINNIVNEYDKDGKIVFVKGAVISQLPDETQEIKAKLAKKMRGGNDE</sequence>
<comment type="caution">
    <text evidence="2">The sequence shown here is derived from an EMBL/GenBank/DDBJ whole genome shotgun (WGS) entry which is preliminary data.</text>
</comment>
<feature type="transmembrane region" description="Helical" evidence="1">
    <location>
        <begin position="6"/>
        <end position="29"/>
    </location>
</feature>
<dbReference type="Pfam" id="PF09677">
    <property type="entry name" value="TrbI_Ftype"/>
    <property type="match status" value="1"/>
</dbReference>
<reference evidence="2 3" key="1">
    <citation type="submission" date="2024-04" db="EMBL/GenBank/DDBJ databases">
        <title>Role of Flies in the Dissemination of Carbapenem-Resistant Enterobacteriaceae (CRE): An Epidemiological and Genomic Study in China.</title>
        <authorList>
            <person name="Kaichao C."/>
            <person name="Zhang R."/>
            <person name="Chen S."/>
        </authorList>
    </citation>
    <scope>NUCLEOTIDE SEQUENCE [LARGE SCALE GENOMIC DNA]</scope>
    <source>
        <strain evidence="3">fly-1011</strain>
    </source>
</reference>
<protein>
    <submittedName>
        <fullName evidence="2">TrbI F-type domain-containing protein</fullName>
    </submittedName>
</protein>
<accession>A0ABV1LFX5</accession>
<keyword evidence="3" id="KW-1185">Reference proteome</keyword>
<dbReference type="RefSeq" id="WP_349420275.1">
    <property type="nucleotide sequence ID" value="NZ_JBEEWF010000015.1"/>
</dbReference>
<evidence type="ECO:0000313" key="3">
    <source>
        <dbReference type="Proteomes" id="UP001436462"/>
    </source>
</evidence>
<evidence type="ECO:0000256" key="1">
    <source>
        <dbReference type="SAM" id="Phobius"/>
    </source>
</evidence>
<dbReference type="EMBL" id="JBEEWF010000015">
    <property type="protein sequence ID" value="MEQ5349950.1"/>
    <property type="molecule type" value="Genomic_DNA"/>
</dbReference>
<dbReference type="InterPro" id="IPR014115">
    <property type="entry name" value="TrbI_Ftype"/>
</dbReference>
<dbReference type="Proteomes" id="UP001436462">
    <property type="component" value="Unassembled WGS sequence"/>
</dbReference>
<keyword evidence="1" id="KW-0472">Membrane</keyword>
<name>A0ABV1LFX5_9GAMM</name>